<dbReference type="GO" id="GO:0030488">
    <property type="term" value="P:tRNA methylation"/>
    <property type="evidence" value="ECO:0007669"/>
    <property type="project" value="TreeGrafter"/>
</dbReference>
<protein>
    <submittedName>
        <fullName evidence="4">50S ribosome-binding GTPase</fullName>
    </submittedName>
</protein>
<comment type="caution">
    <text evidence="4">The sequence shown here is derived from an EMBL/GenBank/DDBJ whole genome shotgun (WGS) entry which is preliminary data.</text>
</comment>
<gene>
    <name evidence="4" type="ORF">I8752_31510</name>
</gene>
<organism evidence="4 5">
    <name type="scientific">Dendronalium phyllosphericum CENA369</name>
    <dbReference type="NCBI Taxonomy" id="1725256"/>
    <lineage>
        <taxon>Bacteria</taxon>
        <taxon>Bacillati</taxon>
        <taxon>Cyanobacteriota</taxon>
        <taxon>Cyanophyceae</taxon>
        <taxon>Nostocales</taxon>
        <taxon>Nostocaceae</taxon>
        <taxon>Dendronalium</taxon>
        <taxon>Dendronalium phyllosphericum</taxon>
    </lineage>
</organism>
<dbReference type="EMBL" id="JAECZA010000282">
    <property type="protein sequence ID" value="MBH8577419.1"/>
    <property type="molecule type" value="Genomic_DNA"/>
</dbReference>
<feature type="region of interest" description="Disordered" evidence="1">
    <location>
        <begin position="1"/>
        <end position="29"/>
    </location>
</feature>
<accession>A0A8J7LND6</accession>
<dbReference type="Proteomes" id="UP000662314">
    <property type="component" value="Unassembled WGS sequence"/>
</dbReference>
<feature type="transmembrane region" description="Helical" evidence="2">
    <location>
        <begin position="363"/>
        <end position="381"/>
    </location>
</feature>
<feature type="domain" description="G" evidence="3">
    <location>
        <begin position="94"/>
        <end position="212"/>
    </location>
</feature>
<evidence type="ECO:0000256" key="1">
    <source>
        <dbReference type="SAM" id="MobiDB-lite"/>
    </source>
</evidence>
<dbReference type="Gene3D" id="3.40.50.300">
    <property type="entry name" value="P-loop containing nucleotide triphosphate hydrolases"/>
    <property type="match status" value="1"/>
</dbReference>
<reference evidence="4 5" key="1">
    <citation type="journal article" date="2021" name="Int. J. Syst. Evol. Microbiol.">
        <title>Amazonocrinis nigriterrae gen. nov., sp. nov., Atlanticothrix silvestris gen. nov., sp. nov. and Dendronalium phyllosphericum gen. nov., sp. nov., nostocacean cyanobacteria from Brazilian environments.</title>
        <authorList>
            <person name="Alvarenga D.O."/>
            <person name="Andreote A.P.D."/>
            <person name="Branco L.H.Z."/>
            <person name="Delbaje E."/>
            <person name="Cruz R.B."/>
            <person name="Varani A.M."/>
            <person name="Fiore M.F."/>
        </authorList>
    </citation>
    <scope>NUCLEOTIDE SEQUENCE [LARGE SCALE GENOMIC DNA]</scope>
    <source>
        <strain evidence="4 5">CENA369</strain>
    </source>
</reference>
<dbReference type="InterPro" id="IPR006073">
    <property type="entry name" value="GTP-bd"/>
</dbReference>
<feature type="compositionally biased region" description="Polar residues" evidence="1">
    <location>
        <begin position="11"/>
        <end position="26"/>
    </location>
</feature>
<name>A0A8J7LND6_9NOST</name>
<keyword evidence="5" id="KW-1185">Reference proteome</keyword>
<dbReference type="GO" id="GO:0005525">
    <property type="term" value="F:GTP binding"/>
    <property type="evidence" value="ECO:0007669"/>
    <property type="project" value="InterPro"/>
</dbReference>
<dbReference type="InterPro" id="IPR027417">
    <property type="entry name" value="P-loop_NTPase"/>
</dbReference>
<proteinExistence type="predicted"/>
<evidence type="ECO:0000313" key="4">
    <source>
        <dbReference type="EMBL" id="MBH8577419.1"/>
    </source>
</evidence>
<dbReference type="RefSeq" id="WP_214436111.1">
    <property type="nucleotide sequence ID" value="NZ_CAWPUQ010000216.1"/>
</dbReference>
<dbReference type="GO" id="GO:0005737">
    <property type="term" value="C:cytoplasm"/>
    <property type="evidence" value="ECO:0007669"/>
    <property type="project" value="TreeGrafter"/>
</dbReference>
<sequence length="449" mass="48794">MTEQHDASLPSAESEQFSEPTVSEPSDSAIAKSADVSWTNRIAGVWNKATATLMQRLPVEQVAQTVIHWFNVSDAEVADILKAVQAELPTTEALLIGKPQAGKSSIVRGLTGVTAEIVGQGFRPHTQHTQRYAYPSDELPLLVFTDTVGLGDVNQDTSAIIQELVGDLQHKSDRARILILTVKINDFATDSLRQIAQNLRQKYPDIPCLLAITCLHEVYPADIADHPDYPPDYEQVNRASAGIIEAFAGICDRTALIDFTLEEDGYTPVFYGLEALRDTLAELLPEAEAQAIYQLLEREEVGKQIGNLYRDVGRRYILPFAIMSATLAAVPLPFATMPVLTALQVSMVSLLGKLYGQTLTPSQAGGIVSAIAGGFLAQAVARELIKFLPGFGSVIAASWAAAYTWALGEGACVYFGDLMGGKKPDPQKIQSVMQEAFQTAKERFKGIKR</sequence>
<dbReference type="PANTHER" id="PTHR42714">
    <property type="entry name" value="TRNA MODIFICATION GTPASE GTPBP3"/>
    <property type="match status" value="1"/>
</dbReference>
<dbReference type="GO" id="GO:0002098">
    <property type="term" value="P:tRNA wobble uridine modification"/>
    <property type="evidence" value="ECO:0007669"/>
    <property type="project" value="TreeGrafter"/>
</dbReference>
<dbReference type="SUPFAM" id="SSF52540">
    <property type="entry name" value="P-loop containing nucleoside triphosphate hydrolases"/>
    <property type="match status" value="1"/>
</dbReference>
<keyword evidence="2" id="KW-0812">Transmembrane</keyword>
<evidence type="ECO:0000313" key="5">
    <source>
        <dbReference type="Proteomes" id="UP000662314"/>
    </source>
</evidence>
<dbReference type="Pfam" id="PF01926">
    <property type="entry name" value="MMR_HSR1"/>
    <property type="match status" value="1"/>
</dbReference>
<dbReference type="PANTHER" id="PTHR42714:SF6">
    <property type="entry name" value="TRANSLATION INITIATION FACTOR IF-2"/>
    <property type="match status" value="1"/>
</dbReference>
<feature type="transmembrane region" description="Helical" evidence="2">
    <location>
        <begin position="316"/>
        <end position="343"/>
    </location>
</feature>
<evidence type="ECO:0000256" key="2">
    <source>
        <dbReference type="SAM" id="Phobius"/>
    </source>
</evidence>
<evidence type="ECO:0000259" key="3">
    <source>
        <dbReference type="Pfam" id="PF01926"/>
    </source>
</evidence>
<keyword evidence="2" id="KW-0472">Membrane</keyword>
<dbReference type="AlphaFoldDB" id="A0A8J7LND6"/>
<keyword evidence="2" id="KW-1133">Transmembrane helix</keyword>